<proteinExistence type="predicted"/>
<evidence type="ECO:0000256" key="2">
    <source>
        <dbReference type="ARBA" id="ARBA00022723"/>
    </source>
</evidence>
<dbReference type="Pfam" id="PF00034">
    <property type="entry name" value="Cytochrom_C"/>
    <property type="match status" value="1"/>
</dbReference>
<dbReference type="PROSITE" id="PS51007">
    <property type="entry name" value="CYTC"/>
    <property type="match status" value="1"/>
</dbReference>
<comment type="caution">
    <text evidence="7">The sequence shown here is derived from an EMBL/GenBank/DDBJ whole genome shotgun (WGS) entry which is preliminary data.</text>
</comment>
<accession>A0A4Q1CMR9</accession>
<gene>
    <name evidence="7" type="ORF">ESA94_03520</name>
</gene>
<dbReference type="SUPFAM" id="SSF46626">
    <property type="entry name" value="Cytochrome c"/>
    <property type="match status" value="1"/>
</dbReference>
<keyword evidence="1 4" id="KW-0349">Heme</keyword>
<evidence type="ECO:0000256" key="1">
    <source>
        <dbReference type="ARBA" id="ARBA00022617"/>
    </source>
</evidence>
<dbReference type="PANTHER" id="PTHR35008">
    <property type="entry name" value="BLL4482 PROTEIN-RELATED"/>
    <property type="match status" value="1"/>
</dbReference>
<evidence type="ECO:0000256" key="4">
    <source>
        <dbReference type="PROSITE-ProRule" id="PRU00433"/>
    </source>
</evidence>
<feature type="chain" id="PRO_5020666803" evidence="5">
    <location>
        <begin position="21"/>
        <end position="202"/>
    </location>
</feature>
<evidence type="ECO:0000313" key="7">
    <source>
        <dbReference type="EMBL" id="RXK62094.1"/>
    </source>
</evidence>
<dbReference type="InterPro" id="IPR009056">
    <property type="entry name" value="Cyt_c-like_dom"/>
</dbReference>
<evidence type="ECO:0000313" key="8">
    <source>
        <dbReference type="Proteomes" id="UP000290204"/>
    </source>
</evidence>
<feature type="signal peptide" evidence="5">
    <location>
        <begin position="1"/>
        <end position="20"/>
    </location>
</feature>
<dbReference type="InterPro" id="IPR051459">
    <property type="entry name" value="Cytochrome_c-type_DH"/>
</dbReference>
<dbReference type="GO" id="GO:0020037">
    <property type="term" value="F:heme binding"/>
    <property type="evidence" value="ECO:0007669"/>
    <property type="project" value="InterPro"/>
</dbReference>
<dbReference type="AlphaFoldDB" id="A0A4Q1CMR9"/>
<evidence type="ECO:0000256" key="5">
    <source>
        <dbReference type="SAM" id="SignalP"/>
    </source>
</evidence>
<protein>
    <submittedName>
        <fullName evidence="7">C-type cytochrome</fullName>
    </submittedName>
</protein>
<dbReference type="GO" id="GO:0046872">
    <property type="term" value="F:metal ion binding"/>
    <property type="evidence" value="ECO:0007669"/>
    <property type="project" value="UniProtKB-KW"/>
</dbReference>
<dbReference type="Gene3D" id="1.10.760.10">
    <property type="entry name" value="Cytochrome c-like domain"/>
    <property type="match status" value="1"/>
</dbReference>
<evidence type="ECO:0000256" key="3">
    <source>
        <dbReference type="ARBA" id="ARBA00023004"/>
    </source>
</evidence>
<keyword evidence="3 4" id="KW-0408">Iron</keyword>
<dbReference type="GO" id="GO:0009055">
    <property type="term" value="F:electron transfer activity"/>
    <property type="evidence" value="ECO:0007669"/>
    <property type="project" value="InterPro"/>
</dbReference>
<sequence>MRNSMYLLCVILLSMFFMNACNEQAPETNTGTKEVPVKSPEEMIKEGERLVASHDCEICHSPKRLGPQGPEIIPELRFSGHPSTSTLPPTNDAALKSGWVLFAPDFTSVIGPWGQSYAGNISSDSTGIGMWTEEQFKKVLREGKFKGLDNTRPILPPMPWQAFQHMTDDEISAIFAYLKSTKPVKNVVPQAKINAPPPPVKS</sequence>
<keyword evidence="2 4" id="KW-0479">Metal-binding</keyword>
<dbReference type="PANTHER" id="PTHR35008:SF4">
    <property type="entry name" value="BLL4482 PROTEIN"/>
    <property type="match status" value="1"/>
</dbReference>
<feature type="domain" description="Cytochrome c" evidence="6">
    <location>
        <begin position="42"/>
        <end position="182"/>
    </location>
</feature>
<dbReference type="RefSeq" id="WP_129129466.1">
    <property type="nucleotide sequence ID" value="NZ_SDHW01000001.1"/>
</dbReference>
<keyword evidence="5" id="KW-0732">Signal</keyword>
<dbReference type="InterPro" id="IPR036909">
    <property type="entry name" value="Cyt_c-like_dom_sf"/>
</dbReference>
<organism evidence="7 8">
    <name type="scientific">Lacibacter luteus</name>
    <dbReference type="NCBI Taxonomy" id="2508719"/>
    <lineage>
        <taxon>Bacteria</taxon>
        <taxon>Pseudomonadati</taxon>
        <taxon>Bacteroidota</taxon>
        <taxon>Chitinophagia</taxon>
        <taxon>Chitinophagales</taxon>
        <taxon>Chitinophagaceae</taxon>
        <taxon>Lacibacter</taxon>
    </lineage>
</organism>
<dbReference type="OrthoDB" id="9809720at2"/>
<reference evidence="7 8" key="1">
    <citation type="submission" date="2019-01" db="EMBL/GenBank/DDBJ databases">
        <title>Lacibacter sp. strain TTM-7.</title>
        <authorList>
            <person name="Chen W.-M."/>
        </authorList>
    </citation>
    <scope>NUCLEOTIDE SEQUENCE [LARGE SCALE GENOMIC DNA]</scope>
    <source>
        <strain evidence="7 8">TTM-7</strain>
    </source>
</reference>
<dbReference type="Proteomes" id="UP000290204">
    <property type="component" value="Unassembled WGS sequence"/>
</dbReference>
<dbReference type="EMBL" id="SDHW01000001">
    <property type="protein sequence ID" value="RXK62094.1"/>
    <property type="molecule type" value="Genomic_DNA"/>
</dbReference>
<evidence type="ECO:0000259" key="6">
    <source>
        <dbReference type="PROSITE" id="PS51007"/>
    </source>
</evidence>
<name>A0A4Q1CMR9_9BACT</name>
<keyword evidence="8" id="KW-1185">Reference proteome</keyword>